<organism evidence="1 2">
    <name type="scientific">Conidiobolus coronatus (strain ATCC 28846 / CBS 209.66 / NRRL 28638)</name>
    <name type="common">Delacroixia coronata</name>
    <dbReference type="NCBI Taxonomy" id="796925"/>
    <lineage>
        <taxon>Eukaryota</taxon>
        <taxon>Fungi</taxon>
        <taxon>Fungi incertae sedis</taxon>
        <taxon>Zoopagomycota</taxon>
        <taxon>Entomophthoromycotina</taxon>
        <taxon>Entomophthoromycetes</taxon>
        <taxon>Entomophthorales</taxon>
        <taxon>Ancylistaceae</taxon>
        <taxon>Conidiobolus</taxon>
    </lineage>
</organism>
<sequence length="344" mass="38894">MWFRTENNKLGDKKKRGPKSKFTDEYLINLVNENPNLSLIELAEIVGTSITTILRRINQIKDNGKRIDYCSKKTPKFTDEYLIDLINNNPHLSMAELGRITVYQKKHIPEGFNQPLPNPTDEFLINLIKENLDLSIEKLVPLAGISSSTISNKIRKINKSSKTPIYQRKDIPKLTREVLIDSINKNPKLNTTELAELTGVSANVISEKIRKINMSGKSANYTKKTVKKFSDEVLIELVNKNPELGTKELAEIMGVSKSTVVGNIRKINNSSEGIKCIMKRSQKISDESLIELVNKNSELDMKELAKLASVSIATMYRRIKQINSNGVVINYFKKRTSDNGSKIN</sequence>
<evidence type="ECO:0000313" key="2">
    <source>
        <dbReference type="Proteomes" id="UP000070444"/>
    </source>
</evidence>
<evidence type="ECO:0008006" key="3">
    <source>
        <dbReference type="Google" id="ProtNLM"/>
    </source>
</evidence>
<keyword evidence="2" id="KW-1185">Reference proteome</keyword>
<gene>
    <name evidence="1" type="ORF">CONCODRAFT_11663</name>
</gene>
<dbReference type="InterPro" id="IPR019885">
    <property type="entry name" value="Tscrpt_reg_HTH_AsnC-type_CS"/>
</dbReference>
<evidence type="ECO:0000313" key="1">
    <source>
        <dbReference type="EMBL" id="KXN66485.1"/>
    </source>
</evidence>
<dbReference type="AlphaFoldDB" id="A0A137NUJ7"/>
<accession>A0A137NUJ7</accession>
<reference evidence="1 2" key="1">
    <citation type="journal article" date="2015" name="Genome Biol. Evol.">
        <title>Phylogenomic analyses indicate that early fungi evolved digesting cell walls of algal ancestors of land plants.</title>
        <authorList>
            <person name="Chang Y."/>
            <person name="Wang S."/>
            <person name="Sekimoto S."/>
            <person name="Aerts A.L."/>
            <person name="Choi C."/>
            <person name="Clum A."/>
            <person name="LaButti K.M."/>
            <person name="Lindquist E.A."/>
            <person name="Yee Ngan C."/>
            <person name="Ohm R.A."/>
            <person name="Salamov A.A."/>
            <person name="Grigoriev I.V."/>
            <person name="Spatafora J.W."/>
            <person name="Berbee M.L."/>
        </authorList>
    </citation>
    <scope>NUCLEOTIDE SEQUENCE [LARGE SCALE GENOMIC DNA]</scope>
    <source>
        <strain evidence="1 2">NRRL 28638</strain>
    </source>
</reference>
<proteinExistence type="predicted"/>
<protein>
    <recommendedName>
        <fullName evidence="3">Helix-turn-helix type 11 domain-containing protein</fullName>
    </recommendedName>
</protein>
<dbReference type="EMBL" id="KQ964720">
    <property type="protein sequence ID" value="KXN66485.1"/>
    <property type="molecule type" value="Genomic_DNA"/>
</dbReference>
<dbReference type="PROSITE" id="PS00519">
    <property type="entry name" value="HTH_ASNC_1"/>
    <property type="match status" value="1"/>
</dbReference>
<dbReference type="Proteomes" id="UP000070444">
    <property type="component" value="Unassembled WGS sequence"/>
</dbReference>
<dbReference type="Pfam" id="PF13412">
    <property type="entry name" value="HTH_24"/>
    <property type="match status" value="1"/>
</dbReference>
<dbReference type="InterPro" id="IPR036388">
    <property type="entry name" value="WH-like_DNA-bd_sf"/>
</dbReference>
<name>A0A137NUJ7_CONC2</name>
<dbReference type="Gene3D" id="1.10.10.10">
    <property type="entry name" value="Winged helix-like DNA-binding domain superfamily/Winged helix DNA-binding domain"/>
    <property type="match status" value="3"/>
</dbReference>